<dbReference type="EMBL" id="JAPFRF010000011">
    <property type="protein sequence ID" value="KAJ7316243.1"/>
    <property type="molecule type" value="Genomic_DNA"/>
</dbReference>
<protein>
    <submittedName>
        <fullName evidence="1">Uncharacterized protein</fullName>
    </submittedName>
</protein>
<comment type="caution">
    <text evidence="1">The sequence shown here is derived from an EMBL/GenBank/DDBJ whole genome shotgun (WGS) entry which is preliminary data.</text>
</comment>
<feature type="non-terminal residue" evidence="1">
    <location>
        <position position="102"/>
    </location>
</feature>
<reference evidence="1" key="1">
    <citation type="journal article" date="2023" name="DNA Res.">
        <title>Chromosome-level genome assembly of Phrynocephalus forsythii using third-generation DNA sequencing and Hi-C analysis.</title>
        <authorList>
            <person name="Qi Y."/>
            <person name="Zhao W."/>
            <person name="Zhao Y."/>
            <person name="Niu C."/>
            <person name="Cao S."/>
            <person name="Zhang Y."/>
        </authorList>
    </citation>
    <scope>NUCLEOTIDE SEQUENCE</scope>
    <source>
        <tissue evidence="1">Muscle</tissue>
    </source>
</reference>
<evidence type="ECO:0000313" key="1">
    <source>
        <dbReference type="EMBL" id="KAJ7316243.1"/>
    </source>
</evidence>
<name>A0A9Q1AWN2_9SAUR</name>
<dbReference type="OrthoDB" id="9909646at2759"/>
<keyword evidence="2" id="KW-1185">Reference proteome</keyword>
<dbReference type="InterPro" id="IPR042566">
    <property type="entry name" value="L1_C"/>
</dbReference>
<organism evidence="1 2">
    <name type="scientific">Phrynocephalus forsythii</name>
    <dbReference type="NCBI Taxonomy" id="171643"/>
    <lineage>
        <taxon>Eukaryota</taxon>
        <taxon>Metazoa</taxon>
        <taxon>Chordata</taxon>
        <taxon>Craniata</taxon>
        <taxon>Vertebrata</taxon>
        <taxon>Euteleostomi</taxon>
        <taxon>Lepidosauria</taxon>
        <taxon>Squamata</taxon>
        <taxon>Bifurcata</taxon>
        <taxon>Unidentata</taxon>
        <taxon>Episquamata</taxon>
        <taxon>Toxicofera</taxon>
        <taxon>Iguania</taxon>
        <taxon>Acrodonta</taxon>
        <taxon>Agamidae</taxon>
        <taxon>Agaminae</taxon>
        <taxon>Phrynocephalus</taxon>
    </lineage>
</organism>
<accession>A0A9Q1AWN2</accession>
<dbReference type="Gene3D" id="3.30.250.20">
    <property type="entry name" value="L1 transposable element, C-terminal domain"/>
    <property type="match status" value="1"/>
</dbReference>
<gene>
    <name evidence="1" type="ORF">JRQ81_002405</name>
</gene>
<dbReference type="AlphaFoldDB" id="A0A9Q1AWN2"/>
<dbReference type="Proteomes" id="UP001142489">
    <property type="component" value="Unassembled WGS sequence"/>
</dbReference>
<sequence>MSIIRAKPELLKRGDKTVQVYQDISRESFEWRKSMRPVTTALRKNNLKYNWGYPVFLKVWKDPTLHRIYSLEEGEQLLKAWNIQVEKLTPPGPAARSSPVST</sequence>
<proteinExistence type="predicted"/>
<evidence type="ECO:0000313" key="2">
    <source>
        <dbReference type="Proteomes" id="UP001142489"/>
    </source>
</evidence>